<keyword evidence="7 10" id="KW-0067">ATP-binding</keyword>
<sequence length="423" mass="46531">MDVPAGSSLAERYVGGPLLSHSASPTLPDPSINSHPTAPSTLSETRPSTSTSTPTSPSPPLSLRKRQTHDFEFGEILGEGSYSTVLSAKETSTGREFAVKMLDKRHIVRERKTKYVTVERDVLNRVQHPFIVKLFYTFQDDHSLYFVLELAKNGDLLSYLRRLGRFSVDGARFYMAEITAGVAFLHSMGVIHRDLKPENILLTSSNHIKIADFGTARILDLPTKLDSAATTSPAISDQSNSSTATPARRASFVGTAEYCSPELLNDREASHASDVWALGCIMHQLLVGHPPFKGSNEYQTFQCIIHLQYSIPEEIDPTAASLIHSILKLVPQQRPLLADIQSHPFYLNFVWDGLEKCDAPVMTFLEPLQKPKDSMVDLAGNMGSIGISDDEVSDVGSNTSDRDGHVEGSSESSDPLHPQSFRH</sequence>
<dbReference type="Proteomes" id="UP001648503">
    <property type="component" value="Unassembled WGS sequence"/>
</dbReference>
<dbReference type="InterPro" id="IPR011009">
    <property type="entry name" value="Kinase-like_dom_sf"/>
</dbReference>
<dbReference type="InterPro" id="IPR017441">
    <property type="entry name" value="Protein_kinase_ATP_BS"/>
</dbReference>
<feature type="compositionally biased region" description="Polar residues" evidence="12">
    <location>
        <begin position="21"/>
        <end position="38"/>
    </location>
</feature>
<dbReference type="CDD" id="cd05581">
    <property type="entry name" value="STKc_PDK1"/>
    <property type="match status" value="1"/>
</dbReference>
<keyword evidence="6" id="KW-0418">Kinase</keyword>
<evidence type="ECO:0000256" key="9">
    <source>
        <dbReference type="ARBA" id="ARBA00048679"/>
    </source>
</evidence>
<dbReference type="InterPro" id="IPR039046">
    <property type="entry name" value="PDPK1"/>
</dbReference>
<dbReference type="EMBL" id="JAFCIX010000073">
    <property type="protein sequence ID" value="KAH6599268.1"/>
    <property type="molecule type" value="Genomic_DNA"/>
</dbReference>
<dbReference type="SMART" id="SM00220">
    <property type="entry name" value="S_TKc"/>
    <property type="match status" value="1"/>
</dbReference>
<evidence type="ECO:0000313" key="14">
    <source>
        <dbReference type="EMBL" id="KAH6599268.1"/>
    </source>
</evidence>
<keyword evidence="3 11" id="KW-0723">Serine/threonine-protein kinase</keyword>
<evidence type="ECO:0000256" key="10">
    <source>
        <dbReference type="PROSITE-ProRule" id="PRU10141"/>
    </source>
</evidence>
<evidence type="ECO:0000256" key="7">
    <source>
        <dbReference type="ARBA" id="ARBA00022840"/>
    </source>
</evidence>
<protein>
    <recommendedName>
        <fullName evidence="2">non-specific serine/threonine protein kinase</fullName>
        <ecNumber evidence="2">2.7.11.1</ecNumber>
    </recommendedName>
</protein>
<feature type="region of interest" description="Disordered" evidence="12">
    <location>
        <begin position="387"/>
        <end position="423"/>
    </location>
</feature>
<feature type="region of interest" description="Disordered" evidence="12">
    <location>
        <begin position="17"/>
        <end position="64"/>
    </location>
</feature>
<evidence type="ECO:0000256" key="1">
    <source>
        <dbReference type="ARBA" id="ARBA00010006"/>
    </source>
</evidence>
<evidence type="ECO:0000313" key="15">
    <source>
        <dbReference type="Proteomes" id="UP001648503"/>
    </source>
</evidence>
<dbReference type="PROSITE" id="PS00107">
    <property type="entry name" value="PROTEIN_KINASE_ATP"/>
    <property type="match status" value="1"/>
</dbReference>
<evidence type="ECO:0000256" key="11">
    <source>
        <dbReference type="RuleBase" id="RU000304"/>
    </source>
</evidence>
<dbReference type="Gene3D" id="3.30.200.20">
    <property type="entry name" value="Phosphorylase Kinase, domain 1"/>
    <property type="match status" value="1"/>
</dbReference>
<dbReference type="EC" id="2.7.11.1" evidence="2"/>
<feature type="domain" description="Protein kinase" evidence="13">
    <location>
        <begin position="71"/>
        <end position="346"/>
    </location>
</feature>
<comment type="catalytic activity">
    <reaction evidence="9">
        <text>L-seryl-[protein] + ATP = O-phospho-L-seryl-[protein] + ADP + H(+)</text>
        <dbReference type="Rhea" id="RHEA:17989"/>
        <dbReference type="Rhea" id="RHEA-COMP:9863"/>
        <dbReference type="Rhea" id="RHEA-COMP:11604"/>
        <dbReference type="ChEBI" id="CHEBI:15378"/>
        <dbReference type="ChEBI" id="CHEBI:29999"/>
        <dbReference type="ChEBI" id="CHEBI:30616"/>
        <dbReference type="ChEBI" id="CHEBI:83421"/>
        <dbReference type="ChEBI" id="CHEBI:456216"/>
        <dbReference type="EC" id="2.7.11.1"/>
    </reaction>
</comment>
<evidence type="ECO:0000256" key="5">
    <source>
        <dbReference type="ARBA" id="ARBA00022741"/>
    </source>
</evidence>
<dbReference type="PROSITE" id="PS00108">
    <property type="entry name" value="PROTEIN_KINASE_ST"/>
    <property type="match status" value="1"/>
</dbReference>
<evidence type="ECO:0000256" key="3">
    <source>
        <dbReference type="ARBA" id="ARBA00022527"/>
    </source>
</evidence>
<reference evidence="14 15" key="1">
    <citation type="submission" date="2021-02" db="EMBL/GenBank/DDBJ databases">
        <title>Variation within the Batrachochytrium salamandrivorans European outbreak.</title>
        <authorList>
            <person name="Kelly M."/>
            <person name="Pasmans F."/>
            <person name="Shea T.P."/>
            <person name="Munoz J.F."/>
            <person name="Carranza S."/>
            <person name="Cuomo C.A."/>
            <person name="Martel A."/>
        </authorList>
    </citation>
    <scope>NUCLEOTIDE SEQUENCE [LARGE SCALE GENOMIC DNA]</scope>
    <source>
        <strain evidence="14 15">AMFP18/2</strain>
    </source>
</reference>
<evidence type="ECO:0000256" key="8">
    <source>
        <dbReference type="ARBA" id="ARBA00047899"/>
    </source>
</evidence>
<dbReference type="PANTHER" id="PTHR24356">
    <property type="entry name" value="SERINE/THREONINE-PROTEIN KINASE"/>
    <property type="match status" value="1"/>
</dbReference>
<evidence type="ECO:0000256" key="6">
    <source>
        <dbReference type="ARBA" id="ARBA00022777"/>
    </source>
</evidence>
<feature type="binding site" evidence="10">
    <location>
        <position position="100"/>
    </location>
    <ligand>
        <name>ATP</name>
        <dbReference type="ChEBI" id="CHEBI:30616"/>
    </ligand>
</feature>
<dbReference type="InterPro" id="IPR008271">
    <property type="entry name" value="Ser/Thr_kinase_AS"/>
</dbReference>
<keyword evidence="5 10" id="KW-0547">Nucleotide-binding</keyword>
<proteinExistence type="inferred from homology"/>
<dbReference type="InterPro" id="IPR050236">
    <property type="entry name" value="Ser_Thr_kinase_AGC"/>
</dbReference>
<evidence type="ECO:0000256" key="4">
    <source>
        <dbReference type="ARBA" id="ARBA00022679"/>
    </source>
</evidence>
<dbReference type="PROSITE" id="PS50011">
    <property type="entry name" value="PROTEIN_KINASE_DOM"/>
    <property type="match status" value="1"/>
</dbReference>
<keyword evidence="15" id="KW-1185">Reference proteome</keyword>
<feature type="compositionally biased region" description="Low complexity" evidence="12">
    <location>
        <begin position="39"/>
        <end position="55"/>
    </location>
</feature>
<accession>A0ABQ8FJC2</accession>
<dbReference type="InterPro" id="IPR000719">
    <property type="entry name" value="Prot_kinase_dom"/>
</dbReference>
<comment type="catalytic activity">
    <reaction evidence="8">
        <text>L-threonyl-[protein] + ATP = O-phospho-L-threonyl-[protein] + ADP + H(+)</text>
        <dbReference type="Rhea" id="RHEA:46608"/>
        <dbReference type="Rhea" id="RHEA-COMP:11060"/>
        <dbReference type="Rhea" id="RHEA-COMP:11605"/>
        <dbReference type="ChEBI" id="CHEBI:15378"/>
        <dbReference type="ChEBI" id="CHEBI:30013"/>
        <dbReference type="ChEBI" id="CHEBI:30616"/>
        <dbReference type="ChEBI" id="CHEBI:61977"/>
        <dbReference type="ChEBI" id="CHEBI:456216"/>
        <dbReference type="EC" id="2.7.11.1"/>
    </reaction>
</comment>
<evidence type="ECO:0000256" key="2">
    <source>
        <dbReference type="ARBA" id="ARBA00012513"/>
    </source>
</evidence>
<dbReference type="SUPFAM" id="SSF56112">
    <property type="entry name" value="Protein kinase-like (PK-like)"/>
    <property type="match status" value="1"/>
</dbReference>
<gene>
    <name evidence="14" type="ORF">BASA50_003154</name>
</gene>
<evidence type="ECO:0000256" key="12">
    <source>
        <dbReference type="SAM" id="MobiDB-lite"/>
    </source>
</evidence>
<organism evidence="14 15">
    <name type="scientific">Batrachochytrium salamandrivorans</name>
    <dbReference type="NCBI Taxonomy" id="1357716"/>
    <lineage>
        <taxon>Eukaryota</taxon>
        <taxon>Fungi</taxon>
        <taxon>Fungi incertae sedis</taxon>
        <taxon>Chytridiomycota</taxon>
        <taxon>Chytridiomycota incertae sedis</taxon>
        <taxon>Chytridiomycetes</taxon>
        <taxon>Rhizophydiales</taxon>
        <taxon>Rhizophydiales incertae sedis</taxon>
        <taxon>Batrachochytrium</taxon>
    </lineage>
</organism>
<dbReference type="PANTHER" id="PTHR24356:SF163">
    <property type="entry name" value="3-PHOSPHOINOSITIDE-DEPENDENT PROTEIN KINASE 1-RELATED"/>
    <property type="match status" value="1"/>
</dbReference>
<dbReference type="Pfam" id="PF00069">
    <property type="entry name" value="Pkinase"/>
    <property type="match status" value="1"/>
</dbReference>
<keyword evidence="4" id="KW-0808">Transferase</keyword>
<name>A0ABQ8FJC2_9FUNG</name>
<comment type="caution">
    <text evidence="14">The sequence shown here is derived from an EMBL/GenBank/DDBJ whole genome shotgun (WGS) entry which is preliminary data.</text>
</comment>
<evidence type="ECO:0000259" key="13">
    <source>
        <dbReference type="PROSITE" id="PS50011"/>
    </source>
</evidence>
<comment type="similarity">
    <text evidence="1">Belongs to the protein kinase superfamily. AGC Ser/Thr protein kinase family. PDPK1 subfamily.</text>
</comment>
<dbReference type="Gene3D" id="1.10.510.10">
    <property type="entry name" value="Transferase(Phosphotransferase) domain 1"/>
    <property type="match status" value="1"/>
</dbReference>